<evidence type="ECO:0000313" key="3">
    <source>
        <dbReference type="Proteomes" id="UP001629249"/>
    </source>
</evidence>
<feature type="transmembrane region" description="Helical" evidence="1">
    <location>
        <begin position="20"/>
        <end position="42"/>
    </location>
</feature>
<dbReference type="RefSeq" id="WP_408326458.1">
    <property type="nucleotide sequence ID" value="NZ_JAQQFH010000002.1"/>
</dbReference>
<organism evidence="2 3">
    <name type="scientific">Paraburkholderia agricolaris</name>
    <dbReference type="NCBI Taxonomy" id="2152888"/>
    <lineage>
        <taxon>Bacteria</taxon>
        <taxon>Pseudomonadati</taxon>
        <taxon>Pseudomonadota</taxon>
        <taxon>Betaproteobacteria</taxon>
        <taxon>Burkholderiales</taxon>
        <taxon>Burkholderiaceae</taxon>
        <taxon>Paraburkholderia</taxon>
    </lineage>
</organism>
<accession>A0ABW8ZIT8</accession>
<evidence type="ECO:0000313" key="2">
    <source>
        <dbReference type="EMBL" id="MFL9883129.1"/>
    </source>
</evidence>
<dbReference type="Proteomes" id="UP001629249">
    <property type="component" value="Unassembled WGS sequence"/>
</dbReference>
<gene>
    <name evidence="2" type="ORF">PQR66_08840</name>
</gene>
<keyword evidence="1" id="KW-0812">Transmembrane</keyword>
<dbReference type="EMBL" id="JAQQFN010000005">
    <property type="protein sequence ID" value="MFL9883129.1"/>
    <property type="molecule type" value="Genomic_DNA"/>
</dbReference>
<keyword evidence="1" id="KW-1133">Transmembrane helix</keyword>
<proteinExistence type="predicted"/>
<comment type="caution">
    <text evidence="2">The sequence shown here is derived from an EMBL/GenBank/DDBJ whole genome shotgun (WGS) entry which is preliminary data.</text>
</comment>
<sequence>MSVTQQPPDSRRSWFDGTINIPTVLSVIGGAIGATAFCVGLYSNVSQRVLLLEEHDRQQELHFQAVERDQAALRSDVKEQLKGISTDVKDTNQKLDQLLYNRADNRADTRKWMR</sequence>
<keyword evidence="3" id="KW-1185">Reference proteome</keyword>
<name>A0ABW8ZIT8_9BURK</name>
<protein>
    <submittedName>
        <fullName evidence="2">Uncharacterized protein</fullName>
    </submittedName>
</protein>
<evidence type="ECO:0000256" key="1">
    <source>
        <dbReference type="SAM" id="Phobius"/>
    </source>
</evidence>
<keyword evidence="1" id="KW-0472">Membrane</keyword>
<reference evidence="2 3" key="1">
    <citation type="journal article" date="2024" name="Chem. Sci.">
        <title>Discovery of megapolipeptins by genome mining of a Burkholderiales bacteria collection.</title>
        <authorList>
            <person name="Paulo B.S."/>
            <person name="Recchia M.J.J."/>
            <person name="Lee S."/>
            <person name="Fergusson C.H."/>
            <person name="Romanowski S.B."/>
            <person name="Hernandez A."/>
            <person name="Krull N."/>
            <person name="Liu D.Y."/>
            <person name="Cavanagh H."/>
            <person name="Bos A."/>
            <person name="Gray C.A."/>
            <person name="Murphy B.T."/>
            <person name="Linington R.G."/>
            <person name="Eustaquio A.S."/>
        </authorList>
    </citation>
    <scope>NUCLEOTIDE SEQUENCE [LARGE SCALE GENOMIC DNA]</scope>
    <source>
        <strain evidence="2 3">RL16-012-BIC-B</strain>
    </source>
</reference>